<reference evidence="6" key="2">
    <citation type="journal article" date="2023" name="Plants (Basel)">
        <title>Annotation of the Turnera subulata (Passifloraceae) Draft Genome Reveals the S-Locus Evolved after the Divergence of Turneroideae from Passifloroideae in a Stepwise Manner.</title>
        <authorList>
            <person name="Henning P.M."/>
            <person name="Roalson E.H."/>
            <person name="Mir W."/>
            <person name="McCubbin A.G."/>
            <person name="Shore J.S."/>
        </authorList>
    </citation>
    <scope>NUCLEOTIDE SEQUENCE</scope>
    <source>
        <strain evidence="6">F60SS</strain>
    </source>
</reference>
<organism evidence="6 7">
    <name type="scientific">Turnera subulata</name>
    <dbReference type="NCBI Taxonomy" id="218843"/>
    <lineage>
        <taxon>Eukaryota</taxon>
        <taxon>Viridiplantae</taxon>
        <taxon>Streptophyta</taxon>
        <taxon>Embryophyta</taxon>
        <taxon>Tracheophyta</taxon>
        <taxon>Spermatophyta</taxon>
        <taxon>Magnoliopsida</taxon>
        <taxon>eudicotyledons</taxon>
        <taxon>Gunneridae</taxon>
        <taxon>Pentapetalae</taxon>
        <taxon>rosids</taxon>
        <taxon>fabids</taxon>
        <taxon>Malpighiales</taxon>
        <taxon>Passifloraceae</taxon>
        <taxon>Turnera</taxon>
    </lineage>
</organism>
<dbReference type="GO" id="GO:0005634">
    <property type="term" value="C:nucleus"/>
    <property type="evidence" value="ECO:0007669"/>
    <property type="project" value="UniProtKB-SubCell"/>
</dbReference>
<feature type="region of interest" description="SAW" evidence="5">
    <location>
        <begin position="472"/>
        <end position="544"/>
    </location>
</feature>
<dbReference type="AlphaFoldDB" id="A0A9Q0F3S7"/>
<evidence type="ECO:0000256" key="5">
    <source>
        <dbReference type="PROSITE-ProRule" id="PRU01191"/>
    </source>
</evidence>
<protein>
    <submittedName>
        <fullName evidence="6">Uncharacterized protein</fullName>
    </submittedName>
</protein>
<keyword evidence="3" id="KW-0804">Transcription</keyword>
<sequence>MIEPELFQLPCLYSNNVMLHFNPYSNIDLGMDDIVHHEPNFDFHHCTPLSPTSYSSLSNDQLVNFAANVGTANVTSPLEEYSSQVDFEELKLIWRHEIENINNYSECKREEWSVSPSPVLSDDMSVADETFMLHQQPPLKLPTEGIETDHQLSLNHLFQAYKEAMENTEIELAEVILGRIAEKVTLIGGISERLLYYMSHPLEKQQLEYLNQECGKISDKALEVFYKTFPHGMFAHFAANSAILEAKPGDAEVLHIIDFDMGEGVQWSSMIMALGQQQIKELMRQRDYHCHMMTLKITAIKWKEEDFGLASSSWRRFEDTKRQLQGYANSLGLLLEVREMELIDLVGEIKRMRNKGGRREWLAFNCMWALPHLGRRRSRRHVLEFLIVAKDLLASGVNTNSRSGGIVTFGDGSAWDMVKSINPPRFGSFFEGYMRHYQALMESIEWNFPLRLAEARMAMECLFVAPYVSSRAWKQNWAEIEEGYDLKIECIFEGKRMSNESLTEAKELVREGETQYVARIEGKDSNEMVLDWRGTPLVRVSAWI</sequence>
<dbReference type="PANTHER" id="PTHR31636">
    <property type="entry name" value="OSJNBA0084A10.13 PROTEIN-RELATED"/>
    <property type="match status" value="1"/>
</dbReference>
<reference evidence="6" key="1">
    <citation type="submission" date="2022-02" db="EMBL/GenBank/DDBJ databases">
        <authorList>
            <person name="Henning P.M."/>
            <person name="McCubbin A.G."/>
            <person name="Shore J.S."/>
        </authorList>
    </citation>
    <scope>NUCLEOTIDE SEQUENCE</scope>
    <source>
        <strain evidence="6">F60SS</strain>
        <tissue evidence="6">Leaves</tissue>
    </source>
</reference>
<evidence type="ECO:0000313" key="7">
    <source>
        <dbReference type="Proteomes" id="UP001141552"/>
    </source>
</evidence>
<accession>A0A9Q0F3S7</accession>
<gene>
    <name evidence="6" type="ORF">Tsubulata_017898</name>
</gene>
<dbReference type="OrthoDB" id="1935022at2759"/>
<evidence type="ECO:0000256" key="4">
    <source>
        <dbReference type="ARBA" id="ARBA00023242"/>
    </source>
</evidence>
<comment type="caution">
    <text evidence="6">The sequence shown here is derived from an EMBL/GenBank/DDBJ whole genome shotgun (WGS) entry which is preliminary data.</text>
</comment>
<evidence type="ECO:0000313" key="6">
    <source>
        <dbReference type="EMBL" id="KAJ4823520.1"/>
    </source>
</evidence>
<dbReference type="Proteomes" id="UP001141552">
    <property type="component" value="Unassembled WGS sequence"/>
</dbReference>
<proteinExistence type="inferred from homology"/>
<name>A0A9Q0F3S7_9ROSI</name>
<dbReference type="PROSITE" id="PS50985">
    <property type="entry name" value="GRAS"/>
    <property type="match status" value="1"/>
</dbReference>
<keyword evidence="7" id="KW-1185">Reference proteome</keyword>
<comment type="similarity">
    <text evidence="5">Belongs to the GRAS family.</text>
</comment>
<evidence type="ECO:0000256" key="2">
    <source>
        <dbReference type="ARBA" id="ARBA00023015"/>
    </source>
</evidence>
<keyword evidence="4" id="KW-0539">Nucleus</keyword>
<feature type="short sequence motif" description="VHIID" evidence="5">
    <location>
        <begin position="254"/>
        <end position="258"/>
    </location>
</feature>
<evidence type="ECO:0000256" key="1">
    <source>
        <dbReference type="ARBA" id="ARBA00004123"/>
    </source>
</evidence>
<keyword evidence="2" id="KW-0805">Transcription regulation</keyword>
<comment type="subcellular location">
    <subcellularLocation>
        <location evidence="1">Nucleus</location>
    </subcellularLocation>
</comment>
<evidence type="ECO:0000256" key="3">
    <source>
        <dbReference type="ARBA" id="ARBA00023163"/>
    </source>
</evidence>
<dbReference type="InterPro" id="IPR005202">
    <property type="entry name" value="TF_GRAS"/>
</dbReference>
<dbReference type="Pfam" id="PF03514">
    <property type="entry name" value="GRAS"/>
    <property type="match status" value="1"/>
</dbReference>
<comment type="caution">
    <text evidence="5">Lacks conserved residue(s) required for the propagation of feature annotation.</text>
</comment>
<dbReference type="EMBL" id="JAKUCV010007432">
    <property type="protein sequence ID" value="KAJ4823520.1"/>
    <property type="molecule type" value="Genomic_DNA"/>
</dbReference>